<name>A0ABS0EC44_9GAMM</name>
<dbReference type="Pfam" id="PF13988">
    <property type="entry name" value="DUF4225"/>
    <property type="match status" value="1"/>
</dbReference>
<accession>A0ABS0EC44</accession>
<protein>
    <submittedName>
        <fullName evidence="1">DUF4225 domain-containing protein</fullName>
    </submittedName>
</protein>
<dbReference type="RefSeq" id="WP_195815586.1">
    <property type="nucleotide sequence ID" value="NZ_JADOBI010000010.1"/>
</dbReference>
<reference evidence="1 2" key="1">
    <citation type="submission" date="2020-11" db="EMBL/GenBank/DDBJ databases">
        <title>Taxonomic investigation of Rahnella strains.</title>
        <authorList>
            <person name="Lee S.D."/>
        </authorList>
    </citation>
    <scope>NUCLEOTIDE SEQUENCE [LARGE SCALE GENOMIC DNA]</scope>
    <source>
        <strain evidence="1 2">SAP-17</strain>
    </source>
</reference>
<keyword evidence="2" id="KW-1185">Reference proteome</keyword>
<evidence type="ECO:0000313" key="1">
    <source>
        <dbReference type="EMBL" id="MBF7981648.1"/>
    </source>
</evidence>
<dbReference type="EMBL" id="JADOBI010000010">
    <property type="protein sequence ID" value="MBF7981648.1"/>
    <property type="molecule type" value="Genomic_DNA"/>
</dbReference>
<dbReference type="Proteomes" id="UP000636811">
    <property type="component" value="Unassembled WGS sequence"/>
</dbReference>
<evidence type="ECO:0000313" key="2">
    <source>
        <dbReference type="Proteomes" id="UP000636811"/>
    </source>
</evidence>
<gene>
    <name evidence="1" type="ORF">IV433_19745</name>
</gene>
<sequence>MIESNKIQLKLKSDELTQLVRFLSYDYLSSYRSKLEFRKMVSDFIERVLYDVETNCLTNVGGIQKIQAEIDSLKNQSRQIQNQRVEQYAAVKLKKKNNEVNVLLAQAGFVGGGTQIYTGFDVCLASLGMRCKTWGIPLITHGVNNMYENGYYLLFRKNSPGWIRDGYRTIAVSAGAKEDVGDYAYAILDLGLSAYGVAGKIIKPREKSWKLWTVMNNDWIYGWQDMGVIPLLTEAGVDSATIYSSYSQFKQIRVGNSFDNH</sequence>
<proteinExistence type="predicted"/>
<comment type="caution">
    <text evidence="1">The sequence shown here is derived from an EMBL/GenBank/DDBJ whole genome shotgun (WGS) entry which is preliminary data.</text>
</comment>
<organism evidence="1 2">
    <name type="scientific">Rahnella laticis</name>
    <dbReference type="NCBI Taxonomy" id="2787622"/>
    <lineage>
        <taxon>Bacteria</taxon>
        <taxon>Pseudomonadati</taxon>
        <taxon>Pseudomonadota</taxon>
        <taxon>Gammaproteobacteria</taxon>
        <taxon>Enterobacterales</taxon>
        <taxon>Yersiniaceae</taxon>
        <taxon>Rahnella</taxon>
    </lineage>
</organism>
<dbReference type="InterPro" id="IPR025320">
    <property type="entry name" value="DUF4225"/>
</dbReference>